<keyword evidence="3" id="KW-0808">Transferase</keyword>
<protein>
    <submittedName>
        <fullName evidence="3">GNAT family N-acetyltransferase</fullName>
    </submittedName>
</protein>
<name>A0A3N4E6Y3_9GAMM</name>
<evidence type="ECO:0000259" key="1">
    <source>
        <dbReference type="PROSITE" id="PS51186"/>
    </source>
</evidence>
<evidence type="ECO:0000313" key="3">
    <source>
        <dbReference type="EMBL" id="RPA32512.1"/>
    </source>
</evidence>
<dbReference type="PROSITE" id="PS51186">
    <property type="entry name" value="GNAT"/>
    <property type="match status" value="1"/>
</dbReference>
<dbReference type="InterPro" id="IPR000182">
    <property type="entry name" value="GNAT_dom"/>
</dbReference>
<proteinExistence type="predicted"/>
<sequence>MKYQFGSGTVSDILDVLALTPEFANVIFADSIGNRLAGRNHLILVARFEFKPVGFKVGYELAGGQFYSWLGGVIPEHRQMKVASQLRQLQESWAVENGFNSINVKSMNQFPAMLQMLIGSGYQICGYENNGSITDSKIEFIKFLQPQSNK</sequence>
<organism evidence="3 5">
    <name type="scientific">Shewanella psychromarinicola</name>
    <dbReference type="NCBI Taxonomy" id="2487742"/>
    <lineage>
        <taxon>Bacteria</taxon>
        <taxon>Pseudomonadati</taxon>
        <taxon>Pseudomonadota</taxon>
        <taxon>Gammaproteobacteria</taxon>
        <taxon>Alteromonadales</taxon>
        <taxon>Shewanellaceae</taxon>
        <taxon>Shewanella</taxon>
    </lineage>
</organism>
<dbReference type="SUPFAM" id="SSF55729">
    <property type="entry name" value="Acyl-CoA N-acyltransferases (Nat)"/>
    <property type="match status" value="1"/>
</dbReference>
<dbReference type="RefSeq" id="WP_124012970.1">
    <property type="nucleotide sequence ID" value="NZ_CP034073.1"/>
</dbReference>
<evidence type="ECO:0000313" key="2">
    <source>
        <dbReference type="EMBL" id="AZG34413.1"/>
    </source>
</evidence>
<dbReference type="Proteomes" id="UP000273778">
    <property type="component" value="Chromosome"/>
</dbReference>
<dbReference type="EMBL" id="RKKB01000003">
    <property type="protein sequence ID" value="RPA32512.1"/>
    <property type="molecule type" value="Genomic_DNA"/>
</dbReference>
<dbReference type="InterPro" id="IPR016181">
    <property type="entry name" value="Acyl_CoA_acyltransferase"/>
</dbReference>
<dbReference type="Gene3D" id="3.40.630.30">
    <property type="match status" value="1"/>
</dbReference>
<gene>
    <name evidence="3" type="ORF">EGC77_11985</name>
    <name evidence="2" type="ORF">EGC80_05365</name>
</gene>
<dbReference type="CDD" id="cd04301">
    <property type="entry name" value="NAT_SF"/>
    <property type="match status" value="1"/>
</dbReference>
<evidence type="ECO:0000313" key="5">
    <source>
        <dbReference type="Proteomes" id="UP000278855"/>
    </source>
</evidence>
<dbReference type="GO" id="GO:0016747">
    <property type="term" value="F:acyltransferase activity, transferring groups other than amino-acyl groups"/>
    <property type="evidence" value="ECO:0007669"/>
    <property type="project" value="InterPro"/>
</dbReference>
<reference evidence="3" key="3">
    <citation type="submission" date="2018-11" db="EMBL/GenBank/DDBJ databases">
        <authorList>
            <person name="Hwang Y.J."/>
            <person name="Hwang C.Y."/>
        </authorList>
    </citation>
    <scope>NUCLEOTIDE SEQUENCE</scope>
    <source>
        <strain evidence="3">R106</strain>
    </source>
</reference>
<feature type="domain" description="N-acetyltransferase" evidence="1">
    <location>
        <begin position="3"/>
        <end position="145"/>
    </location>
</feature>
<dbReference type="OrthoDB" id="9812289at2"/>
<dbReference type="AlphaFoldDB" id="A0A3N4E6Y3"/>
<accession>A0A3N4E6Y3</accession>
<evidence type="ECO:0000313" key="4">
    <source>
        <dbReference type="Proteomes" id="UP000273778"/>
    </source>
</evidence>
<reference evidence="2 4" key="1">
    <citation type="submission" date="2018-11" db="EMBL/GenBank/DDBJ databases">
        <title>Shewanella sp. M2.</title>
        <authorList>
            <person name="Hwang Y.J."/>
            <person name="Hwang C.Y."/>
        </authorList>
    </citation>
    <scope>NUCLEOTIDE SEQUENCE [LARGE SCALE GENOMIC DNA]</scope>
    <source>
        <strain evidence="2 4">M2</strain>
    </source>
</reference>
<reference evidence="5" key="2">
    <citation type="submission" date="2018-11" db="EMBL/GenBank/DDBJ databases">
        <title>Shewanella sp. R106.</title>
        <authorList>
            <person name="Hwang Y.J."/>
            <person name="Hwang C.Y."/>
        </authorList>
    </citation>
    <scope>NUCLEOTIDE SEQUENCE [LARGE SCALE GENOMIC DNA]</scope>
    <source>
        <strain evidence="5">R106</strain>
    </source>
</reference>
<dbReference type="Proteomes" id="UP000278855">
    <property type="component" value="Unassembled WGS sequence"/>
</dbReference>
<dbReference type="EMBL" id="CP034073">
    <property type="protein sequence ID" value="AZG34413.1"/>
    <property type="molecule type" value="Genomic_DNA"/>
</dbReference>
<dbReference type="KEGG" id="spsr:EGC80_05365"/>
<keyword evidence="4" id="KW-1185">Reference proteome</keyword>